<dbReference type="InParanoid" id="A0A1S3IZV7"/>
<accession>A0A1S3IZV7</accession>
<dbReference type="GO" id="GO:0030414">
    <property type="term" value="F:peptidase inhibitor activity"/>
    <property type="evidence" value="ECO:0007669"/>
    <property type="project" value="InterPro"/>
</dbReference>
<evidence type="ECO:0000256" key="1">
    <source>
        <dbReference type="ARBA" id="ARBA00004613"/>
    </source>
</evidence>
<evidence type="ECO:0000256" key="3">
    <source>
        <dbReference type="SAM" id="SignalP"/>
    </source>
</evidence>
<dbReference type="OrthoDB" id="10026631at2759"/>
<feature type="chain" id="PRO_5010360044" evidence="3">
    <location>
        <begin position="24"/>
        <end position="268"/>
    </location>
</feature>
<evidence type="ECO:0000313" key="4">
    <source>
        <dbReference type="Proteomes" id="UP000085678"/>
    </source>
</evidence>
<keyword evidence="4" id="KW-1185">Reference proteome</keyword>
<proteinExistence type="predicted"/>
<evidence type="ECO:0000256" key="2">
    <source>
        <dbReference type="ARBA" id="ARBA00022525"/>
    </source>
</evidence>
<dbReference type="SUPFAM" id="SSF57283">
    <property type="entry name" value="PMP inhibitors"/>
    <property type="match status" value="1"/>
</dbReference>
<dbReference type="Proteomes" id="UP000085678">
    <property type="component" value="Unplaced"/>
</dbReference>
<feature type="signal peptide" evidence="3">
    <location>
        <begin position="1"/>
        <end position="23"/>
    </location>
</feature>
<dbReference type="AlphaFoldDB" id="A0A1S3IZV7"/>
<dbReference type="InterPro" id="IPR036201">
    <property type="entry name" value="Pacifastin_dom_sf"/>
</dbReference>
<reference evidence="5" key="1">
    <citation type="submission" date="2025-08" db="UniProtKB">
        <authorList>
            <consortium name="RefSeq"/>
        </authorList>
    </citation>
    <scope>IDENTIFICATION</scope>
    <source>
        <tissue evidence="5">Gonads</tissue>
    </source>
</reference>
<name>A0A1S3IZV7_LINAN</name>
<keyword evidence="2" id="KW-0964">Secreted</keyword>
<evidence type="ECO:0000313" key="5">
    <source>
        <dbReference type="RefSeq" id="XP_013403536.1"/>
    </source>
</evidence>
<dbReference type="KEGG" id="lak:106168872"/>
<sequence>MQLAERTLVIFLLITFFNYFASGTTEELLQDALREIRERGPFYYLVPSHSEDEASPNHVEGADEPAVYSNHVSGKNTAKRPGTACPYSVWSNGCNLCTCDSDGEVRCTRDSCPTLTMSAARRKRHLIIKPFHRFRHGAKNRPACMFGSKWVDGCFECICNSTEQISCHRLVGCHRKGLKPEYCPFGDGGWSDGCYKCLCQNDGRPYCHRLPNCTRRRKLAGMLSQRHHTVVRRSIHCGLGSWWHDGCDTCSCIHSSRAVCTTHCLRDT</sequence>
<dbReference type="RefSeq" id="XP_013403536.1">
    <property type="nucleotide sequence ID" value="XM_013548082.1"/>
</dbReference>
<keyword evidence="3" id="KW-0732">Signal</keyword>
<organism evidence="4 5">
    <name type="scientific">Lingula anatina</name>
    <name type="common">Brachiopod</name>
    <name type="synonym">Lingula unguis</name>
    <dbReference type="NCBI Taxonomy" id="7574"/>
    <lineage>
        <taxon>Eukaryota</taxon>
        <taxon>Metazoa</taxon>
        <taxon>Spiralia</taxon>
        <taxon>Lophotrochozoa</taxon>
        <taxon>Brachiopoda</taxon>
        <taxon>Linguliformea</taxon>
        <taxon>Lingulata</taxon>
        <taxon>Lingulida</taxon>
        <taxon>Linguloidea</taxon>
        <taxon>Lingulidae</taxon>
        <taxon>Lingula</taxon>
    </lineage>
</organism>
<dbReference type="GO" id="GO:0005576">
    <property type="term" value="C:extracellular region"/>
    <property type="evidence" value="ECO:0007669"/>
    <property type="project" value="UniProtKB-SubCell"/>
</dbReference>
<comment type="subcellular location">
    <subcellularLocation>
        <location evidence="1">Secreted</location>
    </subcellularLocation>
</comment>
<gene>
    <name evidence="5" type="primary">LOC106168872</name>
</gene>
<protein>
    <submittedName>
        <fullName evidence="5">Uncharacterized protein LOC106168872</fullName>
    </submittedName>
</protein>
<dbReference type="GeneID" id="106168872"/>